<dbReference type="InterPro" id="IPR043502">
    <property type="entry name" value="DNA/RNA_pol_sf"/>
</dbReference>
<proteinExistence type="predicted"/>
<comment type="caution">
    <text evidence="1">The sequence shown here is derived from an EMBL/GenBank/DDBJ whole genome shotgun (WGS) entry which is preliminary data.</text>
</comment>
<dbReference type="InterPro" id="IPR043128">
    <property type="entry name" value="Rev_trsase/Diguanyl_cyclase"/>
</dbReference>
<dbReference type="OrthoDB" id="1691035at2759"/>
<dbReference type="STRING" id="157652.A0A371G4P3"/>
<sequence>MVMKVDGTMHSASSKSKSSSISEFDISCEYSPDMAGDLLVVRRLMNSQWDNIKMRYSMMYYPWRQPTSYFEGLGSMIARGYHQIHMQKGDEWKTAFKNKCTFCTTEVIFLGFFMSYEGVHVDKEKVKAIQNWPTPTNISDVRSFHGLVSFYKHFVKDFSTIDALLNEIIKSARGLSGKTTKKKPFKP</sequence>
<reference evidence="1" key="1">
    <citation type="submission" date="2018-05" db="EMBL/GenBank/DDBJ databases">
        <title>Draft genome of Mucuna pruriens seed.</title>
        <authorList>
            <person name="Nnadi N.E."/>
            <person name="Vos R."/>
            <person name="Hasami M.H."/>
            <person name="Devisetty U.K."/>
            <person name="Aguiy J.C."/>
        </authorList>
    </citation>
    <scope>NUCLEOTIDE SEQUENCE [LARGE SCALE GENOMIC DNA]</scope>
    <source>
        <strain evidence="1">JCA_2017</strain>
    </source>
</reference>
<protein>
    <submittedName>
        <fullName evidence="1">Retrovirus-related Pol polyprotein from transposon gypsy</fullName>
    </submittedName>
</protein>
<evidence type="ECO:0000313" key="1">
    <source>
        <dbReference type="EMBL" id="RDX85522.1"/>
    </source>
</evidence>
<dbReference type="InterPro" id="IPR050951">
    <property type="entry name" value="Retrovirus_Pol_polyprotein"/>
</dbReference>
<dbReference type="PANTHER" id="PTHR37984">
    <property type="entry name" value="PROTEIN CBG26694"/>
    <property type="match status" value="1"/>
</dbReference>
<keyword evidence="2" id="KW-1185">Reference proteome</keyword>
<dbReference type="Gene3D" id="3.30.70.270">
    <property type="match status" value="1"/>
</dbReference>
<name>A0A371G4P3_MUCPR</name>
<dbReference type="AlphaFoldDB" id="A0A371G4P3"/>
<dbReference type="EMBL" id="QJKJ01006777">
    <property type="protein sequence ID" value="RDX85522.1"/>
    <property type="molecule type" value="Genomic_DNA"/>
</dbReference>
<feature type="non-terminal residue" evidence="1">
    <location>
        <position position="1"/>
    </location>
</feature>
<accession>A0A371G4P3</accession>
<dbReference type="SUPFAM" id="SSF56672">
    <property type="entry name" value="DNA/RNA polymerases"/>
    <property type="match status" value="1"/>
</dbReference>
<evidence type="ECO:0000313" key="2">
    <source>
        <dbReference type="Proteomes" id="UP000257109"/>
    </source>
</evidence>
<gene>
    <name evidence="1" type="primary">pol</name>
    <name evidence="1" type="ORF">CR513_33274</name>
</gene>
<dbReference type="PANTHER" id="PTHR37984:SF5">
    <property type="entry name" value="PROTEIN NYNRIN-LIKE"/>
    <property type="match status" value="1"/>
</dbReference>
<organism evidence="1 2">
    <name type="scientific">Mucuna pruriens</name>
    <name type="common">Velvet bean</name>
    <name type="synonym">Dolichos pruriens</name>
    <dbReference type="NCBI Taxonomy" id="157652"/>
    <lineage>
        <taxon>Eukaryota</taxon>
        <taxon>Viridiplantae</taxon>
        <taxon>Streptophyta</taxon>
        <taxon>Embryophyta</taxon>
        <taxon>Tracheophyta</taxon>
        <taxon>Spermatophyta</taxon>
        <taxon>Magnoliopsida</taxon>
        <taxon>eudicotyledons</taxon>
        <taxon>Gunneridae</taxon>
        <taxon>Pentapetalae</taxon>
        <taxon>rosids</taxon>
        <taxon>fabids</taxon>
        <taxon>Fabales</taxon>
        <taxon>Fabaceae</taxon>
        <taxon>Papilionoideae</taxon>
        <taxon>50 kb inversion clade</taxon>
        <taxon>NPAAA clade</taxon>
        <taxon>indigoferoid/millettioid clade</taxon>
        <taxon>Phaseoleae</taxon>
        <taxon>Mucuna</taxon>
    </lineage>
</organism>
<dbReference type="Proteomes" id="UP000257109">
    <property type="component" value="Unassembled WGS sequence"/>
</dbReference>